<keyword evidence="8" id="KW-1185">Reference proteome</keyword>
<dbReference type="FunCoup" id="A0A482XH96">
    <property type="interactions" value="631"/>
</dbReference>
<evidence type="ECO:0000256" key="5">
    <source>
        <dbReference type="ARBA" id="ARBA00023128"/>
    </source>
</evidence>
<dbReference type="InParanoid" id="A0A482XH96"/>
<evidence type="ECO:0000256" key="1">
    <source>
        <dbReference type="ARBA" id="ARBA00004443"/>
    </source>
</evidence>
<dbReference type="GO" id="GO:0005743">
    <property type="term" value="C:mitochondrial inner membrane"/>
    <property type="evidence" value="ECO:0007669"/>
    <property type="project" value="UniProtKB-SubCell"/>
</dbReference>
<evidence type="ECO:0008006" key="9">
    <source>
        <dbReference type="Google" id="ProtNLM"/>
    </source>
</evidence>
<reference evidence="7 8" key="1">
    <citation type="journal article" date="2017" name="Gigascience">
        <title>Genome sequence of the small brown planthopper, Laodelphax striatellus.</title>
        <authorList>
            <person name="Zhu J."/>
            <person name="Jiang F."/>
            <person name="Wang X."/>
            <person name="Yang P."/>
            <person name="Bao Y."/>
            <person name="Zhao W."/>
            <person name="Wang W."/>
            <person name="Lu H."/>
            <person name="Wang Q."/>
            <person name="Cui N."/>
            <person name="Li J."/>
            <person name="Chen X."/>
            <person name="Luo L."/>
            <person name="Yu J."/>
            <person name="Kang L."/>
            <person name="Cui F."/>
        </authorList>
    </citation>
    <scope>NUCLEOTIDE SEQUENCE [LARGE SCALE GENOMIC DNA]</scope>
    <source>
        <strain evidence="7">Lst14</strain>
    </source>
</reference>
<dbReference type="OrthoDB" id="6246201at2759"/>
<keyword evidence="5" id="KW-0496">Mitochondrion</keyword>
<keyword evidence="6" id="KW-0472">Membrane</keyword>
<protein>
    <recommendedName>
        <fullName evidence="9">Apoptogenic protein 1, mitochondrial</fullName>
    </recommendedName>
</protein>
<evidence type="ECO:0000256" key="2">
    <source>
        <dbReference type="ARBA" id="ARBA00005453"/>
    </source>
</evidence>
<dbReference type="PANTHER" id="PTHR31107:SF2">
    <property type="entry name" value="CYTOCHROME C OXIDASE ASSEMBLY FACTOR 8"/>
    <property type="match status" value="1"/>
</dbReference>
<evidence type="ECO:0000256" key="6">
    <source>
        <dbReference type="ARBA" id="ARBA00023136"/>
    </source>
</evidence>
<dbReference type="Pfam" id="PF10231">
    <property type="entry name" value="COA8"/>
    <property type="match status" value="1"/>
</dbReference>
<sequence>MSKCMERRILRHLVNIRYVSSSSTSNKSEIANPTSDLIGQPHPISNLRAVKFYIPKNENDVERQYRIKREEVQKWNDKFWIAHNTHFISERKKFLASHKKDFDDEPMSPDKLSIFYKRFLDEHWRIHLHYNYEWYKKNASLVVLALRVKLHRLKMSFFQKKS</sequence>
<dbReference type="GO" id="GO:0097193">
    <property type="term" value="P:intrinsic apoptotic signaling pathway"/>
    <property type="evidence" value="ECO:0007669"/>
    <property type="project" value="InterPro"/>
</dbReference>
<evidence type="ECO:0000256" key="4">
    <source>
        <dbReference type="ARBA" id="ARBA00022946"/>
    </source>
</evidence>
<proteinExistence type="inferred from homology"/>
<dbReference type="Proteomes" id="UP000291343">
    <property type="component" value="Unassembled WGS sequence"/>
</dbReference>
<dbReference type="PANTHER" id="PTHR31107">
    <property type="entry name" value="APOPTOGENIC PROTEIN 1, MITOCHONDRIAL"/>
    <property type="match status" value="1"/>
</dbReference>
<name>A0A482XH96_LAOST</name>
<comment type="subcellular location">
    <subcellularLocation>
        <location evidence="1">Mitochondrion inner membrane</location>
        <topology evidence="1">Peripheral membrane protein</topology>
        <orientation evidence="1">Matrix side</orientation>
    </subcellularLocation>
</comment>
<comment type="caution">
    <text evidence="7">The sequence shown here is derived from an EMBL/GenBank/DDBJ whole genome shotgun (WGS) entry which is preliminary data.</text>
</comment>
<evidence type="ECO:0000256" key="3">
    <source>
        <dbReference type="ARBA" id="ARBA00022792"/>
    </source>
</evidence>
<dbReference type="EMBL" id="QKKF02009716">
    <property type="protein sequence ID" value="RZF45183.1"/>
    <property type="molecule type" value="Genomic_DNA"/>
</dbReference>
<dbReference type="AlphaFoldDB" id="A0A482XH96"/>
<evidence type="ECO:0000313" key="8">
    <source>
        <dbReference type="Proteomes" id="UP000291343"/>
    </source>
</evidence>
<organism evidence="7 8">
    <name type="scientific">Laodelphax striatellus</name>
    <name type="common">Small brown planthopper</name>
    <name type="synonym">Delphax striatella</name>
    <dbReference type="NCBI Taxonomy" id="195883"/>
    <lineage>
        <taxon>Eukaryota</taxon>
        <taxon>Metazoa</taxon>
        <taxon>Ecdysozoa</taxon>
        <taxon>Arthropoda</taxon>
        <taxon>Hexapoda</taxon>
        <taxon>Insecta</taxon>
        <taxon>Pterygota</taxon>
        <taxon>Neoptera</taxon>
        <taxon>Paraneoptera</taxon>
        <taxon>Hemiptera</taxon>
        <taxon>Auchenorrhyncha</taxon>
        <taxon>Fulgoroidea</taxon>
        <taxon>Delphacidae</taxon>
        <taxon>Criomorphinae</taxon>
        <taxon>Laodelphax</taxon>
    </lineage>
</organism>
<comment type="similarity">
    <text evidence="2">Belongs to the COA8 family.</text>
</comment>
<evidence type="ECO:0000313" key="7">
    <source>
        <dbReference type="EMBL" id="RZF45183.1"/>
    </source>
</evidence>
<dbReference type="InterPro" id="IPR018796">
    <property type="entry name" value="COA8"/>
</dbReference>
<accession>A0A482XH96</accession>
<keyword evidence="4" id="KW-0809">Transit peptide</keyword>
<keyword evidence="3" id="KW-0999">Mitochondrion inner membrane</keyword>
<gene>
    <name evidence="7" type="ORF">LSTR_LSTR009954</name>
</gene>